<dbReference type="EMBL" id="BLBS01000023">
    <property type="protein sequence ID" value="GET87810.1"/>
    <property type="molecule type" value="Genomic_DNA"/>
</dbReference>
<sequence>MEHSMKTLSTAAQACVKKMRDAKVSEACIRTFIAQHVMVSNGETGCIPDSDIMAVESLDALDSLTVECDNAVLQSTVVLKLNGGLGTGMGLHDAKTLLEVKDGKTFLDFTALQVQYLRKHCSEHLRFMIMNSFNTSASTKSFLKARYPWLYQVFDTEVELMQNQVPKILQDTLEPVSWAEDPGCEWAPPGHGDIYTALYGSGKLQELVKQGYRYMFVSNGDNLGATIDKRVLAYMEEKKIDFLMEVCRRTESDKKGGHLARKTVHVKGKDGLDTEKKVLLLRESAQCPTADMENFQDINKYLFFNTNNLWIRLPVLLETMKEHGGTLPLPVIRNEKTVDPSNSASPTVYQLETAMGAAISMFEGASAIIVPRTRFAPVKTCADLLALRSDAYIVTDDFRLVLDDRCHGHPPIVNLDSAHYKMMSGFEKLVQHGLPSLVECERVTVKGLVQFGAGNVLTGTVNIENAGSASAFVIPDGAKLNNITVSHPQSTDT</sequence>
<feature type="binding site" evidence="7">
    <location>
        <position position="95"/>
    </location>
    <ligand>
        <name>UTP</name>
        <dbReference type="ChEBI" id="CHEBI:46398"/>
    </ligand>
</feature>
<dbReference type="PANTHER" id="PTHR43511">
    <property type="match status" value="1"/>
</dbReference>
<evidence type="ECO:0000256" key="3">
    <source>
        <dbReference type="ARBA" id="ARBA00022679"/>
    </source>
</evidence>
<organism evidence="8 9">
    <name type="scientific">Leishmania tarentolae</name>
    <name type="common">Sauroleishmania tarentolae</name>
    <dbReference type="NCBI Taxonomy" id="5689"/>
    <lineage>
        <taxon>Eukaryota</taxon>
        <taxon>Discoba</taxon>
        <taxon>Euglenozoa</taxon>
        <taxon>Kinetoplastea</taxon>
        <taxon>Metakinetoplastina</taxon>
        <taxon>Trypanosomatida</taxon>
        <taxon>Trypanosomatidae</taxon>
        <taxon>Leishmaniinae</taxon>
        <taxon>Leishmania</taxon>
        <taxon>lizard Leishmania</taxon>
    </lineage>
</organism>
<evidence type="ECO:0000313" key="8">
    <source>
        <dbReference type="EMBL" id="GET87810.1"/>
    </source>
</evidence>
<dbReference type="FunFam" id="3.90.550.10:FF:000002">
    <property type="entry name" value="UTP--glucose-1-phosphate uridylyltransferase"/>
    <property type="match status" value="1"/>
</dbReference>
<dbReference type="SUPFAM" id="SSF53448">
    <property type="entry name" value="Nucleotide-diphospho-sugar transferases"/>
    <property type="match status" value="1"/>
</dbReference>
<keyword evidence="9" id="KW-1185">Reference proteome</keyword>
<dbReference type="OrthoDB" id="2291at2759"/>
<dbReference type="GO" id="GO:0003983">
    <property type="term" value="F:UTP:glucose-1-phosphate uridylyltransferase activity"/>
    <property type="evidence" value="ECO:0007669"/>
    <property type="project" value="UniProtKB-EC"/>
</dbReference>
<evidence type="ECO:0000256" key="1">
    <source>
        <dbReference type="ARBA" id="ARBA00010401"/>
    </source>
</evidence>
<keyword evidence="4 5" id="KW-0548">Nucleotidyltransferase</keyword>
<comment type="catalytic activity">
    <reaction evidence="5">
        <text>alpha-D-glucose 1-phosphate + UTP + H(+) = UDP-alpha-D-glucose + diphosphate</text>
        <dbReference type="Rhea" id="RHEA:19889"/>
        <dbReference type="ChEBI" id="CHEBI:15378"/>
        <dbReference type="ChEBI" id="CHEBI:33019"/>
        <dbReference type="ChEBI" id="CHEBI:46398"/>
        <dbReference type="ChEBI" id="CHEBI:58601"/>
        <dbReference type="ChEBI" id="CHEBI:58885"/>
        <dbReference type="EC" id="2.7.7.9"/>
    </reaction>
</comment>
<feature type="binding site" evidence="6">
    <location>
        <position position="191"/>
    </location>
    <ligand>
        <name>substrate</name>
    </ligand>
</feature>
<feature type="binding site" evidence="7">
    <location>
        <position position="379"/>
    </location>
    <ligand>
        <name>UTP</name>
        <dbReference type="ChEBI" id="CHEBI:46398"/>
    </ligand>
</feature>
<proteinExistence type="inferred from homology"/>
<protein>
    <recommendedName>
        <fullName evidence="2 5">UTP--glucose-1-phosphate uridylyltransferase</fullName>
        <ecNumber evidence="2 5">2.7.7.9</ecNumber>
    </recommendedName>
</protein>
<dbReference type="PIRSF" id="PIRSF000806">
    <property type="entry name" value="UDPGP"/>
    <property type="match status" value="1"/>
</dbReference>
<dbReference type="AlphaFoldDB" id="A0A640KDN6"/>
<dbReference type="EC" id="2.7.7.9" evidence="2 5"/>
<evidence type="ECO:0000256" key="2">
    <source>
        <dbReference type="ARBA" id="ARBA00012415"/>
    </source>
</evidence>
<keyword evidence="3 5" id="KW-0808">Transferase</keyword>
<dbReference type="Gene3D" id="2.160.10.10">
    <property type="entry name" value="Hexapeptide repeat proteins"/>
    <property type="match status" value="1"/>
</dbReference>
<dbReference type="Gene3D" id="3.90.550.10">
    <property type="entry name" value="Spore Coat Polysaccharide Biosynthesis Protein SpsA, Chain A"/>
    <property type="match status" value="1"/>
</dbReference>
<dbReference type="VEuPathDB" id="TriTrypDB:LtaPh_1809800"/>
<evidence type="ECO:0000256" key="5">
    <source>
        <dbReference type="PIRNR" id="PIRNR000806"/>
    </source>
</evidence>
<dbReference type="FunFam" id="2.160.10.10:FF:000001">
    <property type="entry name" value="UTP--glucose-1-phosphate uridylyltransferase"/>
    <property type="match status" value="1"/>
</dbReference>
<feature type="binding site" evidence="7">
    <location>
        <position position="221"/>
    </location>
    <ligand>
        <name>UTP</name>
        <dbReference type="ChEBI" id="CHEBI:46398"/>
    </ligand>
</feature>
<feature type="binding site" evidence="7">
    <location>
        <position position="190"/>
    </location>
    <ligand>
        <name>UTP</name>
        <dbReference type="ChEBI" id="CHEBI:46398"/>
    </ligand>
</feature>
<evidence type="ECO:0000256" key="6">
    <source>
        <dbReference type="PIRSR" id="PIRSR000806-1"/>
    </source>
</evidence>
<dbReference type="CDD" id="cd00897">
    <property type="entry name" value="UGPase_euk"/>
    <property type="match status" value="1"/>
</dbReference>
<reference evidence="8" key="1">
    <citation type="submission" date="2019-11" db="EMBL/GenBank/DDBJ databases">
        <title>Leishmania tarentolae CDS.</title>
        <authorList>
            <person name="Goto Y."/>
            <person name="Yamagishi J."/>
        </authorList>
    </citation>
    <scope>NUCLEOTIDE SEQUENCE [LARGE SCALE GENOMIC DNA]</scope>
    <source>
        <strain evidence="8">Parrot Tar II</strain>
    </source>
</reference>
<dbReference type="InterPro" id="IPR029044">
    <property type="entry name" value="Nucleotide-diphossugar_trans"/>
</dbReference>
<evidence type="ECO:0000256" key="4">
    <source>
        <dbReference type="ARBA" id="ARBA00022695"/>
    </source>
</evidence>
<feature type="binding site" evidence="7">
    <location>
        <position position="162"/>
    </location>
    <ligand>
        <name>UTP</name>
        <dbReference type="ChEBI" id="CHEBI:46398"/>
    </ligand>
</feature>
<name>A0A640KDN6_LEITA</name>
<dbReference type="InterPro" id="IPR002618">
    <property type="entry name" value="UDPGP_fam"/>
</dbReference>
<dbReference type="Pfam" id="PF01704">
    <property type="entry name" value="UDPGP"/>
    <property type="match status" value="1"/>
</dbReference>
<gene>
    <name evidence="8" type="ORF">LtaPh_1809800</name>
</gene>
<comment type="similarity">
    <text evidence="1 5">Belongs to the UDPGP type 1 family.</text>
</comment>
<dbReference type="Proteomes" id="UP000419144">
    <property type="component" value="Unassembled WGS sequence"/>
</dbReference>
<dbReference type="InterPro" id="IPR016267">
    <property type="entry name" value="UDPGP_trans"/>
</dbReference>
<accession>A0A640KDN6</accession>
<evidence type="ECO:0000256" key="7">
    <source>
        <dbReference type="PIRSR" id="PIRSR000806-2"/>
    </source>
</evidence>
<dbReference type="GO" id="GO:0006011">
    <property type="term" value="P:UDP-alpha-D-glucose metabolic process"/>
    <property type="evidence" value="ECO:0007669"/>
    <property type="project" value="UniProtKB-UniRule"/>
</dbReference>
<comment type="caution">
    <text evidence="8">The sequence shown here is derived from an EMBL/GenBank/DDBJ whole genome shotgun (WGS) entry which is preliminary data.</text>
</comment>
<evidence type="ECO:0000313" key="9">
    <source>
        <dbReference type="Proteomes" id="UP000419144"/>
    </source>
</evidence>